<name>E8TP62_MESCW</name>
<proteinExistence type="predicted"/>
<keyword evidence="1" id="KW-0614">Plasmid</keyword>
<accession>E8TP62</accession>
<dbReference type="EMBL" id="CP002448">
    <property type="protein sequence ID" value="ADV15097.1"/>
    <property type="molecule type" value="Genomic_DNA"/>
</dbReference>
<protein>
    <submittedName>
        <fullName evidence="1">Uncharacterized protein</fullName>
    </submittedName>
</protein>
<sequence>MQSRKLVKAALVKEIDAVRLSISLLEKELWKAGRPGKIGWRSGYELTAQKARLAKLENVLAHYPSVTRARALDSNSLSYGQRNQVSLGKQDG</sequence>
<reference evidence="2" key="1">
    <citation type="submission" date="2011-01" db="EMBL/GenBank/DDBJ databases">
        <title>Complete sequence of plasmid of Mesorhizobium ciceri bv. biserrulae WSM1271.</title>
        <authorList>
            <person name="Lucas S."/>
            <person name="Copeland A."/>
            <person name="Lapidus A."/>
            <person name="Cheng J.-F."/>
            <person name="Goodwin L."/>
            <person name="Pitluck S."/>
            <person name="Teshima H."/>
            <person name="Detter J.C."/>
            <person name="Han C."/>
            <person name="Tapia R."/>
            <person name="Land M."/>
            <person name="Hauser L."/>
            <person name="Kyrpides N."/>
            <person name="Ivanova N."/>
            <person name="Nandasena K."/>
            <person name="Reeve W.G."/>
            <person name="Howieson J.G."/>
            <person name="O'Hara G."/>
            <person name="Tiwari R.P."/>
            <person name="Woyke T."/>
        </authorList>
    </citation>
    <scope>NUCLEOTIDE SEQUENCE [LARGE SCALE GENOMIC DNA]</scope>
    <source>
        <strain evidence="2">HAMBI 2942 / LMG 23838 / WSM1271</strain>
        <plasmid evidence="2">Plasmid pMESCI01</plasmid>
    </source>
</reference>
<geneLocation type="plasmid" evidence="1 2">
    <name>pMESCI01</name>
</geneLocation>
<organism evidence="1 2">
    <name type="scientific">Mesorhizobium ciceri biovar biserrulae (strain HAMBI 2942 / LMG 23838 / WSM1271)</name>
    <dbReference type="NCBI Taxonomy" id="765698"/>
    <lineage>
        <taxon>Bacteria</taxon>
        <taxon>Pseudomonadati</taxon>
        <taxon>Pseudomonadota</taxon>
        <taxon>Alphaproteobacteria</taxon>
        <taxon>Hyphomicrobiales</taxon>
        <taxon>Phyllobacteriaceae</taxon>
        <taxon>Mesorhizobium</taxon>
    </lineage>
</organism>
<dbReference type="KEGG" id="mci:Mesci_6095"/>
<dbReference type="AlphaFoldDB" id="E8TP62"/>
<evidence type="ECO:0000313" key="1">
    <source>
        <dbReference type="EMBL" id="ADV15097.1"/>
    </source>
</evidence>
<gene>
    <name evidence="1" type="ordered locus">Mesci_6095</name>
</gene>
<dbReference type="HOGENOM" id="CLU_2409812_0_0_5"/>
<dbReference type="OrthoDB" id="9942380at2"/>
<evidence type="ECO:0000313" key="2">
    <source>
        <dbReference type="Proteomes" id="UP000007471"/>
    </source>
</evidence>
<dbReference type="Proteomes" id="UP000007471">
    <property type="component" value="Plasmid pMESCI01"/>
</dbReference>